<dbReference type="Proteomes" id="UP000626220">
    <property type="component" value="Unassembled WGS sequence"/>
</dbReference>
<reference evidence="1" key="1">
    <citation type="journal article" date="2014" name="Int. J. Syst. Evol. Microbiol.">
        <title>Complete genome sequence of Corynebacterium casei LMG S-19264T (=DSM 44701T), isolated from a smear-ripened cheese.</title>
        <authorList>
            <consortium name="US DOE Joint Genome Institute (JGI-PGF)"/>
            <person name="Walter F."/>
            <person name="Albersmeier A."/>
            <person name="Kalinowski J."/>
            <person name="Ruckert C."/>
        </authorList>
    </citation>
    <scope>NUCLEOTIDE SEQUENCE</scope>
    <source>
        <strain evidence="1">KCTC 42650</strain>
    </source>
</reference>
<reference evidence="1" key="2">
    <citation type="submission" date="2020-09" db="EMBL/GenBank/DDBJ databases">
        <authorList>
            <person name="Sun Q."/>
            <person name="Kim S."/>
        </authorList>
    </citation>
    <scope>NUCLEOTIDE SEQUENCE</scope>
    <source>
        <strain evidence="1">KCTC 42650</strain>
    </source>
</reference>
<dbReference type="AlphaFoldDB" id="A0A8J3GTN6"/>
<sequence>MIGRSLSDATAKALKSQGKIALARLIENHSGEARRDRRTPLGGASASWFLPLAPTPCTFSAPEVRQ</sequence>
<dbReference type="EMBL" id="BNCJ01000001">
    <property type="protein sequence ID" value="GHF33203.1"/>
    <property type="molecule type" value="Genomic_DNA"/>
</dbReference>
<comment type="caution">
    <text evidence="1">The sequence shown here is derived from an EMBL/GenBank/DDBJ whole genome shotgun (WGS) entry which is preliminary data.</text>
</comment>
<keyword evidence="2" id="KW-1185">Reference proteome</keyword>
<organism evidence="1 2">
    <name type="scientific">Seohaeicola zhoushanensis</name>
    <dbReference type="NCBI Taxonomy" id="1569283"/>
    <lineage>
        <taxon>Bacteria</taxon>
        <taxon>Pseudomonadati</taxon>
        <taxon>Pseudomonadota</taxon>
        <taxon>Alphaproteobacteria</taxon>
        <taxon>Rhodobacterales</taxon>
        <taxon>Roseobacteraceae</taxon>
        <taxon>Seohaeicola</taxon>
    </lineage>
</organism>
<evidence type="ECO:0000313" key="1">
    <source>
        <dbReference type="EMBL" id="GHF33203.1"/>
    </source>
</evidence>
<evidence type="ECO:0000313" key="2">
    <source>
        <dbReference type="Proteomes" id="UP000626220"/>
    </source>
</evidence>
<protein>
    <submittedName>
        <fullName evidence="1">Uncharacterized protein</fullName>
    </submittedName>
</protein>
<accession>A0A8J3GTN6</accession>
<name>A0A8J3GTN6_9RHOB</name>
<proteinExistence type="predicted"/>
<gene>
    <name evidence="1" type="ORF">GCM10017056_00770</name>
</gene>